<gene>
    <name evidence="1" type="ORF">NLG97_g6114</name>
</gene>
<sequence>MLSRSLQLRRIVAARPLALAPWRGAGNRAFGATALLAKRRDIPSTKLYTSEQMFEMVTGSSPTASNILKPDSDLRTEEQEHAPTPDKNQNVHQSRVAREPDSTKLTIAEHAEMPDIENYEPTEAELDEMLAAHTTPGEEGLSTADAEAADMAARLAHNEYDTLASEDDLLFESSPGESLPKSRPFNHELLTHQHVGVSALGRPVEALILKDPNRMKRSRKQIPVFEPEVTEAKPSVELKWTDYVPKPEDQQDPVLQAWDNIDEMRPTENKILPAHEYHKLVAELVDGFTHGQLSSYITMKHAQELEAEADDKSQRYPWIQKQTPWNAAYQIELESRKPKYVCSAAIIDKIWKLEVREQVESLGRALLWVEPVTFRLLTGHGRPVLEAIQREMLNPVNNERLAAKSEESRIGIYASKAAIPPIIERLNGIAQAVTSAPLSTEYIKKENLTQPVLDNLASITNTIIEKTSDGKELTVHWIADADRPKPLNENAEGDITPERPVDIVWRLLMAAQASPGARTELSSKILTHKGRGNKAKEAVYMDYHREERSKSWRDKLRSWTRYIGPVTKAEETKLQALQLASRVELVELASPVSDAARVSNITIATFGHILHLSDVTKTSSKNADKSRRILSPVIPHPAALTTLSASDGPVTQSTAIILNFYPDATEQPQEGTTLPRVRLTLPVDETTDLSNFDIPPSSTLHAVVTQRVQDLLLPSESVDVRLAQQQLLALDAAQPALKQFLASSEFNLLEGRLRTPSRIALTLPDAGSDLPYLFTGLEVHQAVEMRLEGHALRYESIEAGQHGGQRQELSLHRMGGGEKSGGDDGFLGLVEAVAAGEVFSWNDGAALMQQRSSETFSMDMLEDQEAVDEEQHEEDEAEEGGLVNEPEQNEVVVREDVVKATADEETTSPRQISSEEPFAGVDSANEAATDAAADQVSAEEPPEAAREVDAGEAVAAEQEAAANGDDASTASTGDASEKKL</sequence>
<reference evidence="1" key="1">
    <citation type="submission" date="2022-07" db="EMBL/GenBank/DDBJ databases">
        <title>Genome Sequence of Lecanicillium saksenae.</title>
        <authorList>
            <person name="Buettner E."/>
        </authorList>
    </citation>
    <scope>NUCLEOTIDE SEQUENCE</scope>
    <source>
        <strain evidence="1">VT-O1</strain>
    </source>
</reference>
<dbReference type="EMBL" id="JANAKD010000766">
    <property type="protein sequence ID" value="KAJ3488862.1"/>
    <property type="molecule type" value="Genomic_DNA"/>
</dbReference>
<proteinExistence type="predicted"/>
<dbReference type="Proteomes" id="UP001148737">
    <property type="component" value="Unassembled WGS sequence"/>
</dbReference>
<name>A0ACC1QS67_9HYPO</name>
<accession>A0ACC1QS67</accession>
<evidence type="ECO:0000313" key="1">
    <source>
        <dbReference type="EMBL" id="KAJ3488862.1"/>
    </source>
</evidence>
<protein>
    <submittedName>
        <fullName evidence="1">Uncharacterized protein</fullName>
    </submittedName>
</protein>
<organism evidence="1 2">
    <name type="scientific">Lecanicillium saksenae</name>
    <dbReference type="NCBI Taxonomy" id="468837"/>
    <lineage>
        <taxon>Eukaryota</taxon>
        <taxon>Fungi</taxon>
        <taxon>Dikarya</taxon>
        <taxon>Ascomycota</taxon>
        <taxon>Pezizomycotina</taxon>
        <taxon>Sordariomycetes</taxon>
        <taxon>Hypocreomycetidae</taxon>
        <taxon>Hypocreales</taxon>
        <taxon>Cordycipitaceae</taxon>
        <taxon>Lecanicillium</taxon>
    </lineage>
</organism>
<comment type="caution">
    <text evidence="1">The sequence shown here is derived from an EMBL/GenBank/DDBJ whole genome shotgun (WGS) entry which is preliminary data.</text>
</comment>
<keyword evidence="2" id="KW-1185">Reference proteome</keyword>
<evidence type="ECO:0000313" key="2">
    <source>
        <dbReference type="Proteomes" id="UP001148737"/>
    </source>
</evidence>